<organism evidence="2 3">
    <name type="scientific">Lasiosphaeria miniovina</name>
    <dbReference type="NCBI Taxonomy" id="1954250"/>
    <lineage>
        <taxon>Eukaryota</taxon>
        <taxon>Fungi</taxon>
        <taxon>Dikarya</taxon>
        <taxon>Ascomycota</taxon>
        <taxon>Pezizomycotina</taxon>
        <taxon>Sordariomycetes</taxon>
        <taxon>Sordariomycetidae</taxon>
        <taxon>Sordariales</taxon>
        <taxon>Lasiosphaeriaceae</taxon>
        <taxon>Lasiosphaeria</taxon>
    </lineage>
</organism>
<comment type="caution">
    <text evidence="2">The sequence shown here is derived from an EMBL/GenBank/DDBJ whole genome shotgun (WGS) entry which is preliminary data.</text>
</comment>
<accession>A0AA40BH90</accession>
<name>A0AA40BH90_9PEZI</name>
<dbReference type="AlphaFoldDB" id="A0AA40BH90"/>
<dbReference type="PANTHER" id="PTHR35394">
    <property type="entry name" value="DUF3176 DOMAIN-CONTAINING PROTEIN"/>
    <property type="match status" value="1"/>
</dbReference>
<dbReference type="RefSeq" id="XP_060303077.1">
    <property type="nucleotide sequence ID" value="XM_060440942.1"/>
</dbReference>
<evidence type="ECO:0000313" key="3">
    <source>
        <dbReference type="Proteomes" id="UP001172101"/>
    </source>
</evidence>
<dbReference type="EMBL" id="JAUIRO010000001">
    <property type="protein sequence ID" value="KAK0734200.1"/>
    <property type="molecule type" value="Genomic_DNA"/>
</dbReference>
<keyword evidence="1" id="KW-0472">Membrane</keyword>
<evidence type="ECO:0000256" key="1">
    <source>
        <dbReference type="SAM" id="Phobius"/>
    </source>
</evidence>
<evidence type="ECO:0000313" key="2">
    <source>
        <dbReference type="EMBL" id="KAK0734200.1"/>
    </source>
</evidence>
<keyword evidence="1" id="KW-1133">Transmembrane helix</keyword>
<dbReference type="Proteomes" id="UP001172101">
    <property type="component" value="Unassembled WGS sequence"/>
</dbReference>
<gene>
    <name evidence="2" type="ORF">B0T26DRAFT_687642</name>
</gene>
<keyword evidence="1" id="KW-0812">Transmembrane</keyword>
<protein>
    <submittedName>
        <fullName evidence="2">Uncharacterized protein</fullName>
    </submittedName>
</protein>
<reference evidence="2" key="1">
    <citation type="submission" date="2023-06" db="EMBL/GenBank/DDBJ databases">
        <title>Genome-scale phylogeny and comparative genomics of the fungal order Sordariales.</title>
        <authorList>
            <consortium name="Lawrence Berkeley National Laboratory"/>
            <person name="Hensen N."/>
            <person name="Bonometti L."/>
            <person name="Westerberg I."/>
            <person name="Brannstrom I.O."/>
            <person name="Guillou S."/>
            <person name="Cros-Aarteil S."/>
            <person name="Calhoun S."/>
            <person name="Haridas S."/>
            <person name="Kuo A."/>
            <person name="Mondo S."/>
            <person name="Pangilinan J."/>
            <person name="Riley R."/>
            <person name="LaButti K."/>
            <person name="Andreopoulos B."/>
            <person name="Lipzen A."/>
            <person name="Chen C."/>
            <person name="Yanf M."/>
            <person name="Daum C."/>
            <person name="Ng V."/>
            <person name="Clum A."/>
            <person name="Steindorff A."/>
            <person name="Ohm R."/>
            <person name="Martin F."/>
            <person name="Silar P."/>
            <person name="Natvig D."/>
            <person name="Lalanne C."/>
            <person name="Gautier V."/>
            <person name="Ament-velasquez S.L."/>
            <person name="Kruys A."/>
            <person name="Hutchinson M.I."/>
            <person name="Powell A.J."/>
            <person name="Barry K."/>
            <person name="Miller A.N."/>
            <person name="Grigoriev I.V."/>
            <person name="Debuchy R."/>
            <person name="Gladieux P."/>
            <person name="Thoren M.H."/>
            <person name="Johannesson H."/>
        </authorList>
    </citation>
    <scope>NUCLEOTIDE SEQUENCE</scope>
    <source>
        <strain evidence="2">SMH2392-1A</strain>
    </source>
</reference>
<proteinExistence type="predicted"/>
<feature type="transmembrane region" description="Helical" evidence="1">
    <location>
        <begin position="97"/>
        <end position="115"/>
    </location>
</feature>
<keyword evidence="3" id="KW-1185">Reference proteome</keyword>
<sequence length="190" mass="20533">MAALRGFMAAVTSGTVSTDANTVESSSDWVEAMWSASTSGVGLADWIASFARSMTAEVRRNGRNAVSSTSANSSTESKIKTYEGSAVQLTPFVAVHWLWMLYPGALIMLAVYFLLHTMAASARDRVSVWKGGALPMLFCRVDDNIHRHVGDGMDVPDGLDERVGHIRVAMYRCENGQWGFRTAKAVGGGH</sequence>
<dbReference type="PANTHER" id="PTHR35394:SF5">
    <property type="entry name" value="DUF3176 DOMAIN-CONTAINING PROTEIN"/>
    <property type="match status" value="1"/>
</dbReference>
<dbReference type="GeneID" id="85324212"/>